<feature type="transmembrane region" description="Helical" evidence="8">
    <location>
        <begin position="251"/>
        <end position="269"/>
    </location>
</feature>
<dbReference type="PROSITE" id="PS50929">
    <property type="entry name" value="ABC_TM1F"/>
    <property type="match status" value="1"/>
</dbReference>
<dbReference type="GO" id="GO:0034040">
    <property type="term" value="F:ATPase-coupled lipid transmembrane transporter activity"/>
    <property type="evidence" value="ECO:0007669"/>
    <property type="project" value="TreeGrafter"/>
</dbReference>
<evidence type="ECO:0000256" key="5">
    <source>
        <dbReference type="ARBA" id="ARBA00022840"/>
    </source>
</evidence>
<dbReference type="InterPro" id="IPR027417">
    <property type="entry name" value="P-loop_NTPase"/>
</dbReference>
<dbReference type="EMBL" id="RHHS01000010">
    <property type="protein sequence ID" value="RNB60310.1"/>
    <property type="molecule type" value="Genomic_DNA"/>
</dbReference>
<dbReference type="Pfam" id="PF00005">
    <property type="entry name" value="ABC_tran"/>
    <property type="match status" value="1"/>
</dbReference>
<dbReference type="Proteomes" id="UP000268829">
    <property type="component" value="Unassembled WGS sequence"/>
</dbReference>
<evidence type="ECO:0000259" key="9">
    <source>
        <dbReference type="PROSITE" id="PS50893"/>
    </source>
</evidence>
<keyword evidence="5 11" id="KW-0067">ATP-binding</keyword>
<keyword evidence="6 8" id="KW-1133">Transmembrane helix</keyword>
<evidence type="ECO:0000256" key="7">
    <source>
        <dbReference type="ARBA" id="ARBA00023136"/>
    </source>
</evidence>
<dbReference type="InterPro" id="IPR036640">
    <property type="entry name" value="ABC1_TM_sf"/>
</dbReference>
<keyword evidence="2" id="KW-0813">Transport</keyword>
<feature type="domain" description="ABC transporter" evidence="9">
    <location>
        <begin position="428"/>
        <end position="662"/>
    </location>
</feature>
<dbReference type="InterPro" id="IPR011527">
    <property type="entry name" value="ABC1_TM_dom"/>
</dbReference>
<dbReference type="InterPro" id="IPR039421">
    <property type="entry name" value="Type_1_exporter"/>
</dbReference>
<dbReference type="PANTHER" id="PTHR24221:SF430">
    <property type="entry name" value="MULTIDRUG RESISTANCE ABC TRANSPORTER ATP-BINDING_PERMEASE PROTEIN YHEH-RELATED"/>
    <property type="match status" value="1"/>
</dbReference>
<comment type="subcellular location">
    <subcellularLocation>
        <location evidence="1">Cell membrane</location>
        <topology evidence="1">Multi-pass membrane protein</topology>
    </subcellularLocation>
</comment>
<evidence type="ECO:0000256" key="3">
    <source>
        <dbReference type="ARBA" id="ARBA00022692"/>
    </source>
</evidence>
<dbReference type="Pfam" id="PF00664">
    <property type="entry name" value="ABC_membrane"/>
    <property type="match status" value="1"/>
</dbReference>
<dbReference type="GO" id="GO:0005524">
    <property type="term" value="F:ATP binding"/>
    <property type="evidence" value="ECO:0007669"/>
    <property type="project" value="UniProtKB-KW"/>
</dbReference>
<dbReference type="GO" id="GO:0016887">
    <property type="term" value="F:ATP hydrolysis activity"/>
    <property type="evidence" value="ECO:0007669"/>
    <property type="project" value="InterPro"/>
</dbReference>
<evidence type="ECO:0000313" key="11">
    <source>
        <dbReference type="EMBL" id="RNB60310.1"/>
    </source>
</evidence>
<dbReference type="InterPro" id="IPR003439">
    <property type="entry name" value="ABC_transporter-like_ATP-bd"/>
</dbReference>
<dbReference type="PROSITE" id="PS00211">
    <property type="entry name" value="ABC_TRANSPORTER_1"/>
    <property type="match status" value="1"/>
</dbReference>
<dbReference type="PANTHER" id="PTHR24221">
    <property type="entry name" value="ATP-BINDING CASSETTE SUB-FAMILY B"/>
    <property type="match status" value="1"/>
</dbReference>
<dbReference type="FunFam" id="3.40.50.300:FF:000287">
    <property type="entry name" value="Multidrug ABC transporter ATP-binding protein"/>
    <property type="match status" value="1"/>
</dbReference>
<keyword evidence="7 8" id="KW-0472">Membrane</keyword>
<evidence type="ECO:0000256" key="1">
    <source>
        <dbReference type="ARBA" id="ARBA00004651"/>
    </source>
</evidence>
<proteinExistence type="predicted"/>
<dbReference type="OrthoDB" id="9770415at2"/>
<evidence type="ECO:0000259" key="10">
    <source>
        <dbReference type="PROSITE" id="PS50929"/>
    </source>
</evidence>
<organism evidence="11 12">
    <name type="scientific">Brevibacillus gelatini</name>
    <dbReference type="NCBI Taxonomy" id="1655277"/>
    <lineage>
        <taxon>Bacteria</taxon>
        <taxon>Bacillati</taxon>
        <taxon>Bacillota</taxon>
        <taxon>Bacilli</taxon>
        <taxon>Bacillales</taxon>
        <taxon>Paenibacillaceae</taxon>
        <taxon>Brevibacillus</taxon>
    </lineage>
</organism>
<sequence>MSTGKRLFRYAWLFKKTIVLALLMLSAAVGAELTGPFLAKKMIDTHILGIEFPWYETEQRADSVLYREKWYTREDHLAAGERAGQQVRILQVGRDFYFIDQPLAFDGERTVTDGKLTIESGSRQAVYPAVLLSNQELFAFFRPETSGLLVLAAAYLGLLVAAALFHYGQKYLLQKAANLVIRKLRMDVFAHIQRLPITYFDNLPAGKIVARVTNDTEAIRELFANVLASFFTSGIYLIGIFVALFVLDVRLALVCLAILPIMAVWIVYYRKRASAFNHVIRARISDINGMINESIQGMPIIQAFRREKETMREFGELNEELFTYQNKMLRLNATASFNLVQLVRNAAFVLFIWYFGGASLGVGTLFSLGVLYAFVDYLNRLFQPITQIVNQLANLEQSLVAAHRVFELLDEEGIEVDAGKIPRYQGSVRFDNVSFAYQDDQYVLKNISFAASPGETVALVGHTGSGKSSIINLLFRFYDANSGTITIDGKNVMEMPKQHIRQHMAIVLQDPFLFTGTIRSNVSLDDPAISAEKVEKALCDVGADQLLRTLPLGFDEPVIEKGSTLSFGQRQLISFARALAFDPAILVLDEATANIDTETEGIIQNALEVLKKGRTTFIIAHRLSTIKNADQILVLDRGRIVERGRHEELMEKRGKYYQMYQLQHGQKDTLVASALQGDVSPA</sequence>
<dbReference type="AlphaFoldDB" id="A0A3M8BAA0"/>
<dbReference type="SUPFAM" id="SSF52540">
    <property type="entry name" value="P-loop containing nucleoside triphosphate hydrolases"/>
    <property type="match status" value="1"/>
</dbReference>
<feature type="transmembrane region" description="Helical" evidence="8">
    <location>
        <begin position="222"/>
        <end position="245"/>
    </location>
</feature>
<dbReference type="RefSeq" id="WP_122903311.1">
    <property type="nucleotide sequence ID" value="NZ_RHHS01000010.1"/>
</dbReference>
<dbReference type="GO" id="GO:0005886">
    <property type="term" value="C:plasma membrane"/>
    <property type="evidence" value="ECO:0007669"/>
    <property type="project" value="UniProtKB-SubCell"/>
</dbReference>
<evidence type="ECO:0000313" key="12">
    <source>
        <dbReference type="Proteomes" id="UP000268829"/>
    </source>
</evidence>
<evidence type="ECO:0000256" key="8">
    <source>
        <dbReference type="SAM" id="Phobius"/>
    </source>
</evidence>
<evidence type="ECO:0000256" key="4">
    <source>
        <dbReference type="ARBA" id="ARBA00022741"/>
    </source>
</evidence>
<feature type="domain" description="ABC transmembrane type-1" evidence="10">
    <location>
        <begin position="19"/>
        <end position="397"/>
    </location>
</feature>
<comment type="caution">
    <text evidence="11">The sequence shown here is derived from an EMBL/GenBank/DDBJ whole genome shotgun (WGS) entry which is preliminary data.</text>
</comment>
<accession>A0A3M8BAA0</accession>
<feature type="transmembrane region" description="Helical" evidence="8">
    <location>
        <begin position="147"/>
        <end position="167"/>
    </location>
</feature>
<keyword evidence="12" id="KW-1185">Reference proteome</keyword>
<dbReference type="CDD" id="cd18544">
    <property type="entry name" value="ABC_6TM_TmrA_like"/>
    <property type="match status" value="1"/>
</dbReference>
<evidence type="ECO:0000256" key="2">
    <source>
        <dbReference type="ARBA" id="ARBA00022448"/>
    </source>
</evidence>
<name>A0A3M8BAA0_9BACL</name>
<gene>
    <name evidence="11" type="ORF">EDM57_02840</name>
</gene>
<evidence type="ECO:0000256" key="6">
    <source>
        <dbReference type="ARBA" id="ARBA00022989"/>
    </source>
</evidence>
<keyword evidence="4" id="KW-0547">Nucleotide-binding</keyword>
<feature type="transmembrane region" description="Helical" evidence="8">
    <location>
        <begin position="346"/>
        <end position="375"/>
    </location>
</feature>
<protein>
    <submittedName>
        <fullName evidence="11">ABC transporter ATP-binding protein</fullName>
    </submittedName>
</protein>
<dbReference type="InterPro" id="IPR017871">
    <property type="entry name" value="ABC_transporter-like_CS"/>
</dbReference>
<dbReference type="SMART" id="SM00382">
    <property type="entry name" value="AAA"/>
    <property type="match status" value="1"/>
</dbReference>
<dbReference type="Gene3D" id="3.40.50.300">
    <property type="entry name" value="P-loop containing nucleotide triphosphate hydrolases"/>
    <property type="match status" value="1"/>
</dbReference>
<dbReference type="PROSITE" id="PS50893">
    <property type="entry name" value="ABC_TRANSPORTER_2"/>
    <property type="match status" value="1"/>
</dbReference>
<dbReference type="GO" id="GO:0140359">
    <property type="term" value="F:ABC-type transporter activity"/>
    <property type="evidence" value="ECO:0007669"/>
    <property type="project" value="InterPro"/>
</dbReference>
<reference evidence="11 12" key="1">
    <citation type="submission" date="2018-10" db="EMBL/GenBank/DDBJ databases">
        <title>Phylogenomics of Brevibacillus.</title>
        <authorList>
            <person name="Dunlap C."/>
        </authorList>
    </citation>
    <scope>NUCLEOTIDE SEQUENCE [LARGE SCALE GENOMIC DNA]</scope>
    <source>
        <strain evidence="11 12">DSM 100115</strain>
    </source>
</reference>
<keyword evidence="3 8" id="KW-0812">Transmembrane</keyword>
<dbReference type="InterPro" id="IPR003593">
    <property type="entry name" value="AAA+_ATPase"/>
</dbReference>
<dbReference type="SUPFAM" id="SSF90123">
    <property type="entry name" value="ABC transporter transmembrane region"/>
    <property type="match status" value="1"/>
</dbReference>
<dbReference type="Gene3D" id="1.20.1560.10">
    <property type="entry name" value="ABC transporter type 1, transmembrane domain"/>
    <property type="match status" value="1"/>
</dbReference>
<dbReference type="CDD" id="cd03254">
    <property type="entry name" value="ABCC_Glucan_exporter_like"/>
    <property type="match status" value="1"/>
</dbReference>